<evidence type="ECO:0000313" key="6">
    <source>
        <dbReference type="Proteomes" id="UP000010552"/>
    </source>
</evidence>
<protein>
    <submittedName>
        <fullName evidence="5">Butyrophilin-like protein 1</fullName>
    </submittedName>
</protein>
<proteinExistence type="predicted"/>
<accession>L5L5J6</accession>
<evidence type="ECO:0000256" key="1">
    <source>
        <dbReference type="ARBA" id="ARBA00004370"/>
    </source>
</evidence>
<dbReference type="Gene3D" id="2.60.40.10">
    <property type="entry name" value="Immunoglobulins"/>
    <property type="match status" value="1"/>
</dbReference>
<dbReference type="InterPro" id="IPR013783">
    <property type="entry name" value="Ig-like_fold"/>
</dbReference>
<dbReference type="Proteomes" id="UP000010552">
    <property type="component" value="Unassembled WGS sequence"/>
</dbReference>
<reference evidence="6" key="1">
    <citation type="journal article" date="2013" name="Science">
        <title>Comparative analysis of bat genomes provides insight into the evolution of flight and immunity.</title>
        <authorList>
            <person name="Zhang G."/>
            <person name="Cowled C."/>
            <person name="Shi Z."/>
            <person name="Huang Z."/>
            <person name="Bishop-Lilly K.A."/>
            <person name="Fang X."/>
            <person name="Wynne J.W."/>
            <person name="Xiong Z."/>
            <person name="Baker M.L."/>
            <person name="Zhao W."/>
            <person name="Tachedjian M."/>
            <person name="Zhu Y."/>
            <person name="Zhou P."/>
            <person name="Jiang X."/>
            <person name="Ng J."/>
            <person name="Yang L."/>
            <person name="Wu L."/>
            <person name="Xiao J."/>
            <person name="Feng Y."/>
            <person name="Chen Y."/>
            <person name="Sun X."/>
            <person name="Zhang Y."/>
            <person name="Marsh G.A."/>
            <person name="Crameri G."/>
            <person name="Broder C.C."/>
            <person name="Frey K.G."/>
            <person name="Wang L.F."/>
            <person name="Wang J."/>
        </authorList>
    </citation>
    <scope>NUCLEOTIDE SEQUENCE [LARGE SCALE GENOMIC DNA]</scope>
</reference>
<evidence type="ECO:0000259" key="4">
    <source>
        <dbReference type="Pfam" id="PF22705"/>
    </source>
</evidence>
<gene>
    <name evidence="5" type="ORF">PAL_GLEAN10001043</name>
</gene>
<evidence type="ECO:0000313" key="5">
    <source>
        <dbReference type="EMBL" id="ELK18882.1"/>
    </source>
</evidence>
<keyword evidence="3" id="KW-0393">Immunoglobulin domain</keyword>
<evidence type="ECO:0000256" key="2">
    <source>
        <dbReference type="ARBA" id="ARBA00023136"/>
    </source>
</evidence>
<keyword evidence="2" id="KW-0472">Membrane</keyword>
<evidence type="ECO:0000256" key="3">
    <source>
        <dbReference type="ARBA" id="ARBA00023319"/>
    </source>
</evidence>
<dbReference type="GO" id="GO:0016020">
    <property type="term" value="C:membrane"/>
    <property type="evidence" value="ECO:0007669"/>
    <property type="project" value="UniProtKB-SubCell"/>
</dbReference>
<feature type="domain" description="Butyrophilin subfamily 3 member A2-like Ig-C" evidence="4">
    <location>
        <begin position="58"/>
        <end position="104"/>
    </location>
</feature>
<dbReference type="EMBL" id="KB030277">
    <property type="protein sequence ID" value="ELK18882.1"/>
    <property type="molecule type" value="Genomic_DNA"/>
</dbReference>
<organism evidence="5 6">
    <name type="scientific">Pteropus alecto</name>
    <name type="common">Black flying fox</name>
    <dbReference type="NCBI Taxonomy" id="9402"/>
    <lineage>
        <taxon>Eukaryota</taxon>
        <taxon>Metazoa</taxon>
        <taxon>Chordata</taxon>
        <taxon>Craniata</taxon>
        <taxon>Vertebrata</taxon>
        <taxon>Euteleostomi</taxon>
        <taxon>Mammalia</taxon>
        <taxon>Eutheria</taxon>
        <taxon>Laurasiatheria</taxon>
        <taxon>Chiroptera</taxon>
        <taxon>Yinpterochiroptera</taxon>
        <taxon>Pteropodoidea</taxon>
        <taxon>Pteropodidae</taxon>
        <taxon>Pteropodinae</taxon>
        <taxon>Pteropus</taxon>
    </lineage>
</organism>
<dbReference type="InterPro" id="IPR053896">
    <property type="entry name" value="BTN3A2-like_Ig-C"/>
</dbReference>
<dbReference type="InParanoid" id="L5L5J6"/>
<keyword evidence="6" id="KW-1185">Reference proteome</keyword>
<comment type="subcellular location">
    <subcellularLocation>
        <location evidence="1">Membrane</location>
    </subcellularLocation>
</comment>
<dbReference type="AlphaFoldDB" id="L5L5J6"/>
<name>L5L5J6_PTEAL</name>
<dbReference type="Pfam" id="PF22705">
    <property type="entry name" value="C2-set_3"/>
    <property type="match status" value="1"/>
</dbReference>
<sequence length="106" mass="11643">MRNLGHPVLALVRTERIVLTTPIVRAKLIVSAMPSVGGIADREGKVRWCGVCPSSEHHRARGGLVPVECTASGWFPKPQVQWRDLSGEKFLEFSEAHSQDTEGLVV</sequence>